<evidence type="ECO:0000256" key="1">
    <source>
        <dbReference type="SAM" id="SignalP"/>
    </source>
</evidence>
<dbReference type="RefSeq" id="WP_090341938.1">
    <property type="nucleotide sequence ID" value="NZ_FNXY01000011.1"/>
</dbReference>
<accession>A0A1H7B4Y3</accession>
<feature type="chain" id="PRO_5011587787" evidence="1">
    <location>
        <begin position="24"/>
        <end position="281"/>
    </location>
</feature>
<evidence type="ECO:0000313" key="3">
    <source>
        <dbReference type="Proteomes" id="UP000199532"/>
    </source>
</evidence>
<dbReference type="AlphaFoldDB" id="A0A1H7B4Y3"/>
<sequence>MNHSKLSKIIGLLFLTIGTKAWAQDVQLFVIEPFPLEITYNKTVNLIFPYALKSVDKGSRDILAQKAKGVENILQVKAAINDFQQTNLTVITSDGKLYSFVVNYCQEPSQLNIELIKIPDASKPADAVLEKEPNEEFLKNTSQHASEQQNILGKIKDSSHKARLSLSGLYVNSEVIFYRLRLDNRSNISYNIESLRFFISDRKRVKRTATQQTEINPLYVRGDTSIIQANKSHEFVFALSKFTIADAKQLTIQLMEKNGGRHLSLKVPNKTILRAKPINKS</sequence>
<keyword evidence="3" id="KW-1185">Reference proteome</keyword>
<evidence type="ECO:0000313" key="2">
    <source>
        <dbReference type="EMBL" id="SEJ69502.1"/>
    </source>
</evidence>
<dbReference type="InterPro" id="IPR022298">
    <property type="entry name" value="Conjug_transposon_TraN"/>
</dbReference>
<dbReference type="EMBL" id="FNXY01000011">
    <property type="protein sequence ID" value="SEJ69502.1"/>
    <property type="molecule type" value="Genomic_DNA"/>
</dbReference>
<protein>
    <submittedName>
        <fullName evidence="2">Bacteroides conjugative transposon TraN protein</fullName>
    </submittedName>
</protein>
<keyword evidence="1" id="KW-0732">Signal</keyword>
<name>A0A1H7B4Y3_9BACT</name>
<organism evidence="2 3">
    <name type="scientific">Dyadobacter koreensis</name>
    <dbReference type="NCBI Taxonomy" id="408657"/>
    <lineage>
        <taxon>Bacteria</taxon>
        <taxon>Pseudomonadati</taxon>
        <taxon>Bacteroidota</taxon>
        <taxon>Cytophagia</taxon>
        <taxon>Cytophagales</taxon>
        <taxon>Spirosomataceae</taxon>
        <taxon>Dyadobacter</taxon>
    </lineage>
</organism>
<dbReference type="OrthoDB" id="1038500at2"/>
<dbReference type="STRING" id="408657.SAMN04487995_5988"/>
<gene>
    <name evidence="2" type="ORF">SAMN04487995_5988</name>
</gene>
<dbReference type="NCBIfam" id="TIGR03780">
    <property type="entry name" value="Bac_Flav_CT_N"/>
    <property type="match status" value="1"/>
</dbReference>
<feature type="signal peptide" evidence="1">
    <location>
        <begin position="1"/>
        <end position="23"/>
    </location>
</feature>
<reference evidence="2 3" key="1">
    <citation type="submission" date="2016-10" db="EMBL/GenBank/DDBJ databases">
        <authorList>
            <person name="de Groot N.N."/>
        </authorList>
    </citation>
    <scope>NUCLEOTIDE SEQUENCE [LARGE SCALE GENOMIC DNA]</scope>
    <source>
        <strain evidence="2 3">DSM 19938</strain>
    </source>
</reference>
<proteinExistence type="predicted"/>
<dbReference type="Pfam" id="PF13595">
    <property type="entry name" value="DUF4138"/>
    <property type="match status" value="1"/>
</dbReference>
<dbReference type="Proteomes" id="UP000199532">
    <property type="component" value="Unassembled WGS sequence"/>
</dbReference>